<comment type="caution">
    <text evidence="5">The sequence shown here is derived from an EMBL/GenBank/DDBJ whole genome shotgun (WGS) entry which is preliminary data.</text>
</comment>
<keyword evidence="2 5" id="KW-0012">Acyltransferase</keyword>
<dbReference type="EC" id="2.3.1.-" evidence="5"/>
<dbReference type="AlphaFoldDB" id="A0ABD5R5D0"/>
<evidence type="ECO:0000256" key="2">
    <source>
        <dbReference type="ARBA" id="ARBA00023315"/>
    </source>
</evidence>
<dbReference type="GO" id="GO:0016746">
    <property type="term" value="F:acyltransferase activity"/>
    <property type="evidence" value="ECO:0007669"/>
    <property type="project" value="UniProtKB-KW"/>
</dbReference>
<protein>
    <submittedName>
        <fullName evidence="5">GNAT family N-acetyltransferase</fullName>
        <ecNumber evidence="5">2.3.1.-</ecNumber>
    </submittedName>
</protein>
<dbReference type="Pfam" id="PF00583">
    <property type="entry name" value="Acetyltransf_1"/>
    <property type="match status" value="1"/>
</dbReference>
<dbReference type="SUPFAM" id="SSF55729">
    <property type="entry name" value="Acyl-CoA N-acyltransferases (Nat)"/>
    <property type="match status" value="1"/>
</dbReference>
<keyword evidence="6" id="KW-1185">Reference proteome</keyword>
<dbReference type="PROSITE" id="PS51186">
    <property type="entry name" value="GNAT"/>
    <property type="match status" value="1"/>
</dbReference>
<reference evidence="5 6" key="1">
    <citation type="journal article" date="2019" name="Int. J. Syst. Evol. Microbiol.">
        <title>The Global Catalogue of Microorganisms (GCM) 10K type strain sequencing project: providing services to taxonomists for standard genome sequencing and annotation.</title>
        <authorList>
            <consortium name="The Broad Institute Genomics Platform"/>
            <consortium name="The Broad Institute Genome Sequencing Center for Infectious Disease"/>
            <person name="Wu L."/>
            <person name="Ma J."/>
        </authorList>
    </citation>
    <scope>NUCLEOTIDE SEQUENCE [LARGE SCALE GENOMIC DNA]</scope>
    <source>
        <strain evidence="5 6">CGMCC 1.12124</strain>
    </source>
</reference>
<dbReference type="Gene3D" id="3.40.630.30">
    <property type="match status" value="1"/>
</dbReference>
<accession>A0ABD5R5D0</accession>
<evidence type="ECO:0000313" key="5">
    <source>
        <dbReference type="EMBL" id="MFC5280131.1"/>
    </source>
</evidence>
<dbReference type="InterPro" id="IPR000182">
    <property type="entry name" value="GNAT_dom"/>
</dbReference>
<evidence type="ECO:0000313" key="6">
    <source>
        <dbReference type="Proteomes" id="UP001596118"/>
    </source>
</evidence>
<evidence type="ECO:0000256" key="1">
    <source>
        <dbReference type="ARBA" id="ARBA00022679"/>
    </source>
</evidence>
<feature type="region of interest" description="Disordered" evidence="3">
    <location>
        <begin position="64"/>
        <end position="85"/>
    </location>
</feature>
<evidence type="ECO:0000256" key="3">
    <source>
        <dbReference type="SAM" id="MobiDB-lite"/>
    </source>
</evidence>
<dbReference type="InterPro" id="IPR016181">
    <property type="entry name" value="Acyl_CoA_acyltransferase"/>
</dbReference>
<dbReference type="Proteomes" id="UP001596118">
    <property type="component" value="Unassembled WGS sequence"/>
</dbReference>
<feature type="domain" description="N-acetyltransferase" evidence="4">
    <location>
        <begin position="7"/>
        <end position="182"/>
    </location>
</feature>
<dbReference type="PANTHER" id="PTHR43877">
    <property type="entry name" value="AMINOALKYLPHOSPHONATE N-ACETYLTRANSFERASE-RELATED-RELATED"/>
    <property type="match status" value="1"/>
</dbReference>
<dbReference type="CDD" id="cd04301">
    <property type="entry name" value="NAT_SF"/>
    <property type="match status" value="1"/>
</dbReference>
<keyword evidence="1 5" id="KW-0808">Transferase</keyword>
<dbReference type="EMBL" id="JBHSKY010000019">
    <property type="protein sequence ID" value="MFC5280131.1"/>
    <property type="molecule type" value="Genomic_DNA"/>
</dbReference>
<gene>
    <name evidence="5" type="ORF">ACFPM1_15390</name>
</gene>
<name>A0ABD5R5D0_9EURY</name>
<dbReference type="RefSeq" id="WP_256413178.1">
    <property type="nucleotide sequence ID" value="NZ_JANHDM010000018.1"/>
</dbReference>
<organism evidence="5 6">
    <name type="scientific">Halorubrum rubrum</name>
    <dbReference type="NCBI Taxonomy" id="1126240"/>
    <lineage>
        <taxon>Archaea</taxon>
        <taxon>Methanobacteriati</taxon>
        <taxon>Methanobacteriota</taxon>
        <taxon>Stenosarchaea group</taxon>
        <taxon>Halobacteria</taxon>
        <taxon>Halobacteriales</taxon>
        <taxon>Haloferacaceae</taxon>
        <taxon>Halorubrum</taxon>
    </lineage>
</organism>
<dbReference type="InterPro" id="IPR050832">
    <property type="entry name" value="Bact_Acetyltransf"/>
</dbReference>
<sequence length="182" mass="19386">MSNSEGPRIVAATVDDVDAITDQWVALARGQRRHGSTLLASANRSAVREWVARSVVTGELLVARDGGENDGANDAKGGGENDEADASEGAIVGFVAFSLERDGYERDRTRGVVSNLFVTPERRGEGIGSALLATAERELAAAGADAVALEALADNERARAFYADRGYDLHRVELRKAIDDEE</sequence>
<evidence type="ECO:0000259" key="4">
    <source>
        <dbReference type="PROSITE" id="PS51186"/>
    </source>
</evidence>
<dbReference type="PANTHER" id="PTHR43877:SF1">
    <property type="entry name" value="ACETYLTRANSFERASE"/>
    <property type="match status" value="1"/>
</dbReference>
<proteinExistence type="predicted"/>